<evidence type="ECO:0000313" key="4">
    <source>
        <dbReference type="EMBL" id="CAI6340850.1"/>
    </source>
</evidence>
<keyword evidence="2" id="KW-0472">Membrane</keyword>
<evidence type="ECO:0000256" key="1">
    <source>
        <dbReference type="SAM" id="MobiDB-lite"/>
    </source>
</evidence>
<feature type="transmembrane region" description="Helical" evidence="2">
    <location>
        <begin position="112"/>
        <end position="133"/>
    </location>
</feature>
<evidence type="ECO:0000256" key="2">
    <source>
        <dbReference type="SAM" id="Phobius"/>
    </source>
</evidence>
<keyword evidence="5" id="KW-1185">Reference proteome</keyword>
<evidence type="ECO:0000259" key="3">
    <source>
        <dbReference type="Pfam" id="PF25130"/>
    </source>
</evidence>
<dbReference type="AlphaFoldDB" id="A0A9W4XU84"/>
<dbReference type="OrthoDB" id="5384459at2759"/>
<keyword evidence="2" id="KW-1133">Transmembrane helix</keyword>
<dbReference type="Proteomes" id="UP001152607">
    <property type="component" value="Unassembled WGS sequence"/>
</dbReference>
<organism evidence="4 5">
    <name type="scientific">Periconia digitata</name>
    <dbReference type="NCBI Taxonomy" id="1303443"/>
    <lineage>
        <taxon>Eukaryota</taxon>
        <taxon>Fungi</taxon>
        <taxon>Dikarya</taxon>
        <taxon>Ascomycota</taxon>
        <taxon>Pezizomycotina</taxon>
        <taxon>Dothideomycetes</taxon>
        <taxon>Pleosporomycetidae</taxon>
        <taxon>Pleosporales</taxon>
        <taxon>Massarineae</taxon>
        <taxon>Periconiaceae</taxon>
        <taxon>Periconia</taxon>
    </lineage>
</organism>
<comment type="caution">
    <text evidence="4">The sequence shown here is derived from an EMBL/GenBank/DDBJ whole genome shotgun (WGS) entry which is preliminary data.</text>
</comment>
<reference evidence="4" key="1">
    <citation type="submission" date="2023-01" db="EMBL/GenBank/DDBJ databases">
        <authorList>
            <person name="Van Ghelder C."/>
            <person name="Rancurel C."/>
        </authorList>
    </citation>
    <scope>NUCLEOTIDE SEQUENCE</scope>
    <source>
        <strain evidence="4">CNCM I-4278</strain>
    </source>
</reference>
<gene>
    <name evidence="4" type="ORF">PDIGIT_LOCUS14035</name>
</gene>
<protein>
    <recommendedName>
        <fullName evidence="3">DUF7820 domain-containing protein</fullName>
    </recommendedName>
</protein>
<feature type="region of interest" description="Disordered" evidence="1">
    <location>
        <begin position="267"/>
        <end position="289"/>
    </location>
</feature>
<accession>A0A9W4XU84</accession>
<dbReference type="Pfam" id="PF25130">
    <property type="entry name" value="DUF7820"/>
    <property type="match status" value="1"/>
</dbReference>
<proteinExistence type="predicted"/>
<name>A0A9W4XU84_9PLEO</name>
<dbReference type="EMBL" id="CAOQHR010000011">
    <property type="protein sequence ID" value="CAI6340850.1"/>
    <property type="molecule type" value="Genomic_DNA"/>
</dbReference>
<dbReference type="InterPro" id="IPR056722">
    <property type="entry name" value="DUF7820"/>
</dbReference>
<evidence type="ECO:0000313" key="5">
    <source>
        <dbReference type="Proteomes" id="UP001152607"/>
    </source>
</evidence>
<sequence length="438" mass="48599">MQFPRRTLQSIPTLPSIYTSFPVRSEPNNRTLSANDTTASTATVETGIELVPIERSNTTYDKILSPVTDEKEVVVKTRFSHIRAKPLPHLPRDRWLKSPTHTWNRLSVKYRILALLFVQVCLGLTIMGGLLSVKSGGRHQVDLGLEPETPSDVPSIPIRMGEYEISIGNARQQSSSCLARANESAAWACSSEEVMHISITSDPDSQHPGQKAITITHSDPQRAIKYGQLPLEILTIPLTPSLDPESPQNGDAYHFKTRYNRTVLLSNTNVIPPPSSNAPPSPQDTEYNSATDENPWLCFFNETTVEGFIYVSQRPASLTNSTSAWNSSSIITTTSNKEEPNGGDGLAAPPSPFPYTFKLTELRYPNNSPPYCERRSISEDGTLTTPRGARNLLLMPSDAMSVLDNRRSSSRIRRGSGRLVERQSMAADRSCRCQWMIQ</sequence>
<feature type="domain" description="DUF7820" evidence="3">
    <location>
        <begin position="149"/>
        <end position="436"/>
    </location>
</feature>
<dbReference type="PANTHER" id="PTHR42078">
    <property type="entry name" value="GLUCAN 1, 4-ALPHA-GLUCOSIDASE"/>
    <property type="match status" value="1"/>
</dbReference>
<keyword evidence="2" id="KW-0812">Transmembrane</keyword>
<dbReference type="PANTHER" id="PTHR42078:SF1">
    <property type="entry name" value="GLUCAN 1, 4-ALPHA-GLUCOSIDASE"/>
    <property type="match status" value="1"/>
</dbReference>
<feature type="compositionally biased region" description="Pro residues" evidence="1">
    <location>
        <begin position="271"/>
        <end position="282"/>
    </location>
</feature>